<feature type="region of interest" description="Disordered" evidence="1">
    <location>
        <begin position="205"/>
        <end position="260"/>
    </location>
</feature>
<evidence type="ECO:0000313" key="2">
    <source>
        <dbReference type="EMBL" id="ODN89710.1"/>
    </source>
</evidence>
<dbReference type="GeneID" id="30195615"/>
<feature type="compositionally biased region" description="Polar residues" evidence="1">
    <location>
        <begin position="452"/>
        <end position="477"/>
    </location>
</feature>
<reference evidence="2 3" key="1">
    <citation type="submission" date="2016-06" db="EMBL/GenBank/DDBJ databases">
        <title>Evolution of pathogenesis and genome organization in the Tremellales.</title>
        <authorList>
            <person name="Cuomo C."/>
            <person name="Litvintseva A."/>
            <person name="Heitman J."/>
            <person name="Chen Y."/>
            <person name="Sun S."/>
            <person name="Springer D."/>
            <person name="Dromer F."/>
            <person name="Young S."/>
            <person name="Zeng Q."/>
            <person name="Chapman S."/>
            <person name="Gujja S."/>
            <person name="Saif S."/>
            <person name="Birren B."/>
        </authorList>
    </citation>
    <scope>NUCLEOTIDE SEQUENCE [LARGE SCALE GENOMIC DNA]</scope>
    <source>
        <strain evidence="2 3">CBS 7118</strain>
    </source>
</reference>
<proteinExistence type="predicted"/>
<protein>
    <recommendedName>
        <fullName evidence="4">RRM domain-containing protein</fullName>
    </recommendedName>
</protein>
<accession>A0A1E3IM85</accession>
<dbReference type="OrthoDB" id="2572856at2759"/>
<feature type="compositionally biased region" description="Polar residues" evidence="1">
    <location>
        <begin position="336"/>
        <end position="357"/>
    </location>
</feature>
<dbReference type="EMBL" id="AWGH01000022">
    <property type="protein sequence ID" value="ODN89710.1"/>
    <property type="molecule type" value="Genomic_DNA"/>
</dbReference>
<feature type="region of interest" description="Disordered" evidence="1">
    <location>
        <begin position="272"/>
        <end position="360"/>
    </location>
</feature>
<name>A0A1E3IM85_9TREE</name>
<organism evidence="2 3">
    <name type="scientific">Cryptococcus wingfieldii CBS 7118</name>
    <dbReference type="NCBI Taxonomy" id="1295528"/>
    <lineage>
        <taxon>Eukaryota</taxon>
        <taxon>Fungi</taxon>
        <taxon>Dikarya</taxon>
        <taxon>Basidiomycota</taxon>
        <taxon>Agaricomycotina</taxon>
        <taxon>Tremellomycetes</taxon>
        <taxon>Tremellales</taxon>
        <taxon>Cryptococcaceae</taxon>
        <taxon>Cryptococcus</taxon>
    </lineage>
</organism>
<sequence>MHYPRVRRYIDDVCVREPAFYADHGGPGWYPELQHPNQVRLAVQYNPLLKEDVYIQPNSLFFSGLKDGLSKGDLRELLDEYGVERGMEFALFQPHKQIHRTSMGIMIFPSQRQAEDAMYVLNKNSNHLGVSRGEKRADFRVRYSEINSLGHRQHDISDILLVRENLSISDAYIPTYIPESNDGIVAHPSSPTGWHAVGYSRDEFTTKRKAQDLDKLPQDPRKSGKGKLAAEDTPSPPKRRTLEPVNKKASDETEEGVGKENAIASKMRAPLQPVGLGHPSASQLPPVPQHHPHTSTLDAIRGPFRFTGSKDSKKKNKKSGRRPRSPPYYRRTSPDNPNLVSAPNGNRPTSRRMSASPYSIIPDCPELSVLSQDQKKVLLDALHLLGDTPKQVKGREVVLDTPSQAEKFARAQQAAREQRRKPVAPILNDSAPSDSVKEPKAMRTPAEIEQQARPTSSSPMPQSFIPTGPANTGTTFSPLPKGDSDRKSKPGVNHSDPLEAGEIREHEDVSAEAISDQSLLDGAAAEALPARPSFTAHRETLSLSALTKFSHHLHPNPKVGSYREPRFVALSPGGKTLTLSHSTVNTRVSRAQQQDEFPFENLSDVQRRILGVEKRWVLNGPAWEKWKESREGVVVLDAGVEDKIEGGRTIV</sequence>
<keyword evidence="3" id="KW-1185">Reference proteome</keyword>
<evidence type="ECO:0000313" key="3">
    <source>
        <dbReference type="Proteomes" id="UP000094819"/>
    </source>
</evidence>
<dbReference type="CDD" id="cd00590">
    <property type="entry name" value="RRM_SF"/>
    <property type="match status" value="1"/>
</dbReference>
<dbReference type="Proteomes" id="UP000094819">
    <property type="component" value="Unassembled WGS sequence"/>
</dbReference>
<dbReference type="RefSeq" id="XP_019029619.1">
    <property type="nucleotide sequence ID" value="XM_019178463.1"/>
</dbReference>
<comment type="caution">
    <text evidence="2">The sequence shown here is derived from an EMBL/GenBank/DDBJ whole genome shotgun (WGS) entry which is preliminary data.</text>
</comment>
<feature type="compositionally biased region" description="Basic and acidic residues" evidence="1">
    <location>
        <begin position="240"/>
        <end position="251"/>
    </location>
</feature>
<gene>
    <name evidence="2" type="ORF">L198_06403</name>
</gene>
<evidence type="ECO:0000256" key="1">
    <source>
        <dbReference type="SAM" id="MobiDB-lite"/>
    </source>
</evidence>
<evidence type="ECO:0008006" key="4">
    <source>
        <dbReference type="Google" id="ProtNLM"/>
    </source>
</evidence>
<feature type="compositionally biased region" description="Basic and acidic residues" evidence="1">
    <location>
        <begin position="205"/>
        <end position="222"/>
    </location>
</feature>
<feature type="compositionally biased region" description="Basic residues" evidence="1">
    <location>
        <begin position="312"/>
        <end position="324"/>
    </location>
</feature>
<feature type="region of interest" description="Disordered" evidence="1">
    <location>
        <begin position="408"/>
        <end position="508"/>
    </location>
</feature>
<dbReference type="AlphaFoldDB" id="A0A1E3IM85"/>